<feature type="transmembrane region" description="Helical" evidence="12">
    <location>
        <begin position="446"/>
        <end position="469"/>
    </location>
</feature>
<feature type="transmembrane region" description="Helical" evidence="12">
    <location>
        <begin position="261"/>
        <end position="282"/>
    </location>
</feature>
<keyword evidence="4 12" id="KW-0812">Transmembrane</keyword>
<comment type="subcellular location">
    <subcellularLocation>
        <location evidence="1 10">Endoplasmic reticulum membrane</location>
        <topology evidence="1 10">Multi-pass membrane protein</topology>
    </subcellularLocation>
</comment>
<proteinExistence type="inferred from homology"/>
<dbReference type="EMBL" id="JAWIZZ010000053">
    <property type="protein sequence ID" value="KAK5778253.1"/>
    <property type="molecule type" value="Genomic_DNA"/>
</dbReference>
<evidence type="ECO:0000256" key="11">
    <source>
        <dbReference type="PIRSR" id="PIRSR000439-1"/>
    </source>
</evidence>
<feature type="transmembrane region" description="Helical" evidence="12">
    <location>
        <begin position="629"/>
        <end position="647"/>
    </location>
</feature>
<comment type="similarity">
    <text evidence="2 10">Belongs to the membrane-bound acyltransferase family. Sterol o-acyltransferase subfamily.</text>
</comment>
<dbReference type="PIRSF" id="PIRSF000439">
    <property type="entry name" value="Oat_ACAT_DAG_ARE"/>
    <property type="match status" value="1"/>
</dbReference>
<evidence type="ECO:0000256" key="8">
    <source>
        <dbReference type="ARBA" id="ARBA00023315"/>
    </source>
</evidence>
<evidence type="ECO:0000256" key="7">
    <source>
        <dbReference type="ARBA" id="ARBA00023136"/>
    </source>
</evidence>
<keyword evidence="7 10" id="KW-0472">Membrane</keyword>
<gene>
    <name evidence="13" type="ORF">RI543_003912</name>
</gene>
<dbReference type="GO" id="GO:0008204">
    <property type="term" value="P:ergosterol metabolic process"/>
    <property type="evidence" value="ECO:0007669"/>
    <property type="project" value="TreeGrafter"/>
</dbReference>
<keyword evidence="8 10" id="KW-0012">Acyltransferase</keyword>
<evidence type="ECO:0000256" key="9">
    <source>
        <dbReference type="ARBA" id="ARBA00023568"/>
    </source>
</evidence>
<organism evidence="13 14">
    <name type="scientific">Arxiozyma heterogenica</name>
    <dbReference type="NCBI Taxonomy" id="278026"/>
    <lineage>
        <taxon>Eukaryota</taxon>
        <taxon>Fungi</taxon>
        <taxon>Dikarya</taxon>
        <taxon>Ascomycota</taxon>
        <taxon>Saccharomycotina</taxon>
        <taxon>Saccharomycetes</taxon>
        <taxon>Saccharomycetales</taxon>
        <taxon>Saccharomycetaceae</taxon>
        <taxon>Arxiozyma</taxon>
    </lineage>
</organism>
<evidence type="ECO:0000256" key="3">
    <source>
        <dbReference type="ARBA" id="ARBA00022679"/>
    </source>
</evidence>
<accession>A0AAN7WEX5</accession>
<dbReference type="InterPro" id="IPR004299">
    <property type="entry name" value="MBOAT_fam"/>
</dbReference>
<feature type="transmembrane region" description="Helical" evidence="12">
    <location>
        <begin position="489"/>
        <end position="512"/>
    </location>
</feature>
<name>A0AAN7WEX5_9SACH</name>
<keyword evidence="6 12" id="KW-1133">Transmembrane helix</keyword>
<dbReference type="InterPro" id="IPR014371">
    <property type="entry name" value="Oat_ACAT_DAG_ARE"/>
</dbReference>
<keyword evidence="3 10" id="KW-0808">Transferase</keyword>
<dbReference type="GO" id="GO:0005789">
    <property type="term" value="C:endoplasmic reticulum membrane"/>
    <property type="evidence" value="ECO:0007669"/>
    <property type="project" value="UniProtKB-SubCell"/>
</dbReference>
<dbReference type="Proteomes" id="UP001306508">
    <property type="component" value="Unassembled WGS sequence"/>
</dbReference>
<evidence type="ECO:0000313" key="13">
    <source>
        <dbReference type="EMBL" id="KAK5778253.1"/>
    </source>
</evidence>
<feature type="transmembrane region" description="Helical" evidence="12">
    <location>
        <begin position="574"/>
        <end position="593"/>
    </location>
</feature>
<dbReference type="PANTHER" id="PTHR10408">
    <property type="entry name" value="STEROL O-ACYLTRANSFERASE"/>
    <property type="match status" value="1"/>
</dbReference>
<feature type="active site" evidence="11">
    <location>
        <position position="586"/>
    </location>
</feature>
<dbReference type="Pfam" id="PF03062">
    <property type="entry name" value="MBOAT"/>
    <property type="match status" value="1"/>
</dbReference>
<sequence length="649" mass="76502">MSLDQDKQFQDIKRLNANDENNLINRRKSITEQDIAMDGERIDVIVTSTSTTTTTTTTTTKSATTAIDDENAATITTATTTVDNDTDLNNMDNNIIQSMEDTQTTIFSNKDLNDSLPRYVKILQRKLKFRYHRTDDDFISYFDDVDFDRRPSILDGSINEPFHLGFKGPTLEKEIKNKEKTRRKKLRAISKTSNELPDLTESETFEINDFTHFHTNFAGLYVALWMSIGCGLVKVLFNFYWTNNNSLMDIPIINFMTTDLFLVGALDFSFYLATYFSFFIQWLCKKGIIKWRPFGRTIMIIFEFLFFLSGILIPEHIFGLHWIAKIFLFLHSLVLLMKTHSYTFYHSYLWDLWKELHYSKGKLKKVTEKNEEKLDDKTIEILEKSLNFCKFEFKLQSEESNGVMVKFPETITFHNYFMFTMFPVLVYQTRYPRTDRIRWKYVAEKVCAIFGIIFIMMVNAQVFMYPIAVEAIEVRDAPWTSLLDRLLKWGQIMVDIVPSFILMYLLTFYLIWDAILNCIAELTRFGDRYFYGDWWNCVNWGEFSRIWNIPVHKFLLRHVYHSSISAFQLTRGQATFMTFLLSAIFHELAMYVIFKRLRFYLFFFQMLQLPLVALSNSKLLRDRPIIGNVFFWMGICLGPSVMCSLYLTI</sequence>
<evidence type="ECO:0000256" key="12">
    <source>
        <dbReference type="SAM" id="Phobius"/>
    </source>
</evidence>
<evidence type="ECO:0000256" key="6">
    <source>
        <dbReference type="ARBA" id="ARBA00022989"/>
    </source>
</evidence>
<evidence type="ECO:0000256" key="5">
    <source>
        <dbReference type="ARBA" id="ARBA00022824"/>
    </source>
</evidence>
<evidence type="ECO:0000256" key="2">
    <source>
        <dbReference type="ARBA" id="ARBA00009010"/>
    </source>
</evidence>
<evidence type="ECO:0000256" key="10">
    <source>
        <dbReference type="PIRNR" id="PIRNR000439"/>
    </source>
</evidence>
<evidence type="ECO:0000256" key="4">
    <source>
        <dbReference type="ARBA" id="ARBA00022692"/>
    </source>
</evidence>
<evidence type="ECO:0000256" key="1">
    <source>
        <dbReference type="ARBA" id="ARBA00004477"/>
    </source>
</evidence>
<dbReference type="AlphaFoldDB" id="A0AAN7WEX5"/>
<evidence type="ECO:0000313" key="14">
    <source>
        <dbReference type="Proteomes" id="UP001306508"/>
    </source>
</evidence>
<feature type="transmembrane region" description="Helical" evidence="12">
    <location>
        <begin position="294"/>
        <end position="313"/>
    </location>
</feature>
<dbReference type="GO" id="GO:0034737">
    <property type="term" value="F:ergosterol O-acyltransferase activity"/>
    <property type="evidence" value="ECO:0007669"/>
    <property type="project" value="TreeGrafter"/>
</dbReference>
<protein>
    <recommendedName>
        <fullName evidence="10">O-acyltransferase</fullName>
    </recommendedName>
</protein>
<keyword evidence="5 10" id="KW-0256">Endoplasmic reticulum</keyword>
<dbReference type="PANTHER" id="PTHR10408:SF23">
    <property type="entry name" value="STEROL O-ACYLTRANSFERASE 1-RELATED"/>
    <property type="match status" value="1"/>
</dbReference>
<comment type="caution">
    <text evidence="13">The sequence shown here is derived from an EMBL/GenBank/DDBJ whole genome shotgun (WGS) entry which is preliminary data.</text>
</comment>
<reference evidence="14" key="1">
    <citation type="submission" date="2023-07" db="EMBL/GenBank/DDBJ databases">
        <title>A draft genome of Kazachstania heterogenica Y-27499.</title>
        <authorList>
            <person name="Donic C."/>
            <person name="Kralova J.S."/>
            <person name="Fidel L."/>
            <person name="Ben-Dor S."/>
            <person name="Jung S."/>
        </authorList>
    </citation>
    <scope>NUCLEOTIDE SEQUENCE [LARGE SCALE GENOMIC DNA]</scope>
    <source>
        <strain evidence="14">Y27499</strain>
    </source>
</reference>
<keyword evidence="14" id="KW-1185">Reference proteome</keyword>
<feature type="transmembrane region" description="Helical" evidence="12">
    <location>
        <begin position="220"/>
        <end position="241"/>
    </location>
</feature>
<comment type="function">
    <text evidence="9">Sterol O-acyltransferase that catalyzes the formation of stery esters.</text>
</comment>